<dbReference type="RefSeq" id="WP_069126429.1">
    <property type="nucleotide sequence ID" value="NZ_CBCPHX010000014.1"/>
</dbReference>
<dbReference type="Proteomes" id="UP000243591">
    <property type="component" value="Chromosome"/>
</dbReference>
<name>A0A1D2LLL7_BROTH</name>
<dbReference type="InterPro" id="IPR041033">
    <property type="entry name" value="SpaA_PFL_dom_1"/>
</dbReference>
<feature type="domain" description="VWFA" evidence="10">
    <location>
        <begin position="339"/>
        <end position="586"/>
    </location>
</feature>
<dbReference type="SUPFAM" id="SSF49478">
    <property type="entry name" value="Cna protein B-type domain"/>
    <property type="match status" value="1"/>
</dbReference>
<comment type="similarity">
    <text evidence="2">Belongs to the serine-aspartate repeat-containing protein (SDr) family.</text>
</comment>
<sequence>MKKKKSVWFMMVAILMGFIPPILTACSSIAHAIEIQPDKIVDQAGLKVISSVSSDGNSLNWELQYEKSVASDGNDQALKFKVTADGEAIAFNEDASFAANDDQWFAEKNFSKQSQGSLSFTTALNVSKVALEIQADATKTDGTQAVTINKNILTSAVEGPHALKLPAVATQETTEVSATSPTTAEETTSSQETETTAQTEEASEAKSSEINSSRVVVGSSNLKYLSGISAFSSINYSNIAPEYTTDATKGTFPTNSWQPAGQTNVINHQGNKERNFATWDGVTSWNGDPSDTTHSYIQYGEKQTDFAIRKYAKETSKPGLYDVYLNVKGNKQEDIKPVDIVLVVDMSGSMESSQSNGWNDRAGAARNGVKNFLQTIKDAGIGDYVNVGLVGFSSPGYVTGPNGYLTVPIGKASDTSHINAINNALKPKFTGGTYTQIGIEQGQQMLAGSSNENKMMIVLTDGVPTFSKKVTAAQTIDGTTYATKFGNRLDEPGNTSKLNRSYVVGSWGNRTNIDSTWPATLGAAKIAKDAGLTIHLLGIQLSKDGNFLTEQQVRDRASLIATPGKYKDAETTDDVSDYLNEQAKNVVKSFNTIVNGSINDPLGDQFSYEGTPTVKSISTGDSAVTNLPTVNQSNGKVTTTELNLGKDQEIQIHYQVRINTEDKDFTPEKWYPMNGQTTLTPNGDNPDNKVDFGVPSAKAPGVKLDLKKIWEEYDKDTSKRPDSLNFTLNRKDTTESNSWKQGFIRLSKSDVATDTNVWEKTNIEKVAETQGATESLWLPQFNNKGKDFAYSFEEATVNGYESSSNAATTIWTNKKIYTPLALEITKISDQGKTPLKGAVFKLSGGSLPNAGVELKDNGDGTYTLSDDKYKLQLNTEYTLTEVTPPAGHTATTTSWKVNVSAEGKVTINDAVPGIEIKDNTIKYTIENEFTKRPLLVEKYNKDSGKTLDGAKFTLKQYDDKWTNDGKVVGDDLIGNDAKSFASLAPGYYSLEETKVPTGYKKDDTVFKFQIDSAGKLLDANGKEITANSKPTTDGFYLTSDNKIVLIKYNELRDFDFSILKKNSQSNKPLADTEFSLATKEDSNTILATLKTNDEGTGQFLDASGNHYGVRPGTYVIKETKAPEGFVLLEGTFEVTINADGTVGDVTYDGKDLDKDAIKVNLKDEDNNVIELTVANTPKGQLPATGGSGIQTFIIVALALVTAAGALTICYFYRNRKELN</sequence>
<keyword evidence="4" id="KW-0964">Secreted</keyword>
<dbReference type="InterPro" id="IPR036465">
    <property type="entry name" value="vWFA_dom_sf"/>
</dbReference>
<dbReference type="Pfam" id="PF13519">
    <property type="entry name" value="VWA_2"/>
    <property type="match status" value="1"/>
</dbReference>
<dbReference type="OrthoDB" id="2056845at2"/>
<evidence type="ECO:0000259" key="10">
    <source>
        <dbReference type="PROSITE" id="PS50234"/>
    </source>
</evidence>
<dbReference type="PROSITE" id="PS50234">
    <property type="entry name" value="VWFA"/>
    <property type="match status" value="1"/>
</dbReference>
<evidence type="ECO:0000256" key="9">
    <source>
        <dbReference type="SAM" id="SignalP"/>
    </source>
</evidence>
<evidence type="ECO:0000256" key="4">
    <source>
        <dbReference type="ARBA" id="ARBA00022525"/>
    </source>
</evidence>
<keyword evidence="8" id="KW-0472">Membrane</keyword>
<dbReference type="AlphaFoldDB" id="A0A1D2LLL7"/>
<dbReference type="CDD" id="cd00198">
    <property type="entry name" value="vWFA"/>
    <property type="match status" value="1"/>
</dbReference>
<evidence type="ECO:0000256" key="3">
    <source>
        <dbReference type="ARBA" id="ARBA00022512"/>
    </source>
</evidence>
<dbReference type="InterPro" id="IPR013783">
    <property type="entry name" value="Ig-like_fold"/>
</dbReference>
<keyword evidence="5 9" id="KW-0732">Signal</keyword>
<evidence type="ECO:0000256" key="8">
    <source>
        <dbReference type="SAM" id="Phobius"/>
    </source>
</evidence>
<dbReference type="Gene3D" id="2.60.40.10">
    <property type="entry name" value="Immunoglobulins"/>
    <property type="match status" value="3"/>
</dbReference>
<dbReference type="PANTHER" id="PTHR36108:SF13">
    <property type="entry name" value="COLOSSIN-B-RELATED"/>
    <property type="match status" value="1"/>
</dbReference>
<reference evidence="11 12" key="1">
    <citation type="submission" date="2017-09" db="EMBL/GenBank/DDBJ databases">
        <title>Complete Genome Sequences of Two Strains of the Meat Spoilage Bacterium Brochothrix thermosphacta Isolated from Ground Chicken.</title>
        <authorList>
            <person name="Paoli G.C."/>
            <person name="Wijey C."/>
            <person name="Chen C.-Y."/>
            <person name="Nguyen L."/>
            <person name="Yan X."/>
            <person name="Irwin P.L."/>
        </authorList>
    </citation>
    <scope>NUCLEOTIDE SEQUENCE [LARGE SCALE GENOMIC DNA]</scope>
    <source>
        <strain evidence="11 12">BI</strain>
    </source>
</reference>
<comment type="subcellular location">
    <subcellularLocation>
        <location evidence="1">Secreted</location>
        <location evidence="1">Cell wall</location>
        <topology evidence="1">Peptidoglycan-anchor</topology>
    </subcellularLocation>
</comment>
<dbReference type="KEGG" id="bths:CNY62_04250"/>
<dbReference type="InterPro" id="IPR019931">
    <property type="entry name" value="LPXTG_anchor"/>
</dbReference>
<protein>
    <submittedName>
        <fullName evidence="11">VWA domain-containing protein</fullName>
    </submittedName>
</protein>
<dbReference type="Pfam" id="PF00746">
    <property type="entry name" value="Gram_pos_anchor"/>
    <property type="match status" value="1"/>
</dbReference>
<dbReference type="Gene3D" id="3.40.50.410">
    <property type="entry name" value="von Willebrand factor, type A domain"/>
    <property type="match status" value="1"/>
</dbReference>
<feature type="signal peptide" evidence="9">
    <location>
        <begin position="1"/>
        <end position="32"/>
    </location>
</feature>
<evidence type="ECO:0000256" key="2">
    <source>
        <dbReference type="ARBA" id="ARBA00007257"/>
    </source>
</evidence>
<evidence type="ECO:0000313" key="12">
    <source>
        <dbReference type="Proteomes" id="UP000243591"/>
    </source>
</evidence>
<feature type="compositionally biased region" description="Low complexity" evidence="7">
    <location>
        <begin position="172"/>
        <end position="200"/>
    </location>
</feature>
<proteinExistence type="inferred from homology"/>
<keyword evidence="3" id="KW-0134">Cell wall</keyword>
<feature type="region of interest" description="Disordered" evidence="7">
    <location>
        <begin position="168"/>
        <end position="212"/>
    </location>
</feature>
<evidence type="ECO:0000256" key="1">
    <source>
        <dbReference type="ARBA" id="ARBA00004168"/>
    </source>
</evidence>
<dbReference type="PANTHER" id="PTHR36108">
    <property type="entry name" value="COLOSSIN-B-RELATED"/>
    <property type="match status" value="1"/>
</dbReference>
<evidence type="ECO:0000256" key="6">
    <source>
        <dbReference type="ARBA" id="ARBA00023088"/>
    </source>
</evidence>
<feature type="transmembrane region" description="Helical" evidence="8">
    <location>
        <begin position="1192"/>
        <end position="1212"/>
    </location>
</feature>
<keyword evidence="8" id="KW-1133">Transmembrane helix</keyword>
<dbReference type="SMART" id="SM00327">
    <property type="entry name" value="VWA"/>
    <property type="match status" value="1"/>
</dbReference>
<dbReference type="InterPro" id="IPR002035">
    <property type="entry name" value="VWF_A"/>
</dbReference>
<dbReference type="InterPro" id="IPR049319">
    <property type="entry name" value="GBS104-like_Ig"/>
</dbReference>
<keyword evidence="12" id="KW-1185">Reference proteome</keyword>
<accession>A0A1D2LLL7</accession>
<organism evidence="11 12">
    <name type="scientific">Brochothrix thermosphacta</name>
    <name type="common">Microbacterium thermosphactum</name>
    <dbReference type="NCBI Taxonomy" id="2756"/>
    <lineage>
        <taxon>Bacteria</taxon>
        <taxon>Bacillati</taxon>
        <taxon>Bacillota</taxon>
        <taxon>Bacilli</taxon>
        <taxon>Bacillales</taxon>
        <taxon>Listeriaceae</taxon>
        <taxon>Brochothrix</taxon>
    </lineage>
</organism>
<evidence type="ECO:0000313" key="11">
    <source>
        <dbReference type="EMBL" id="ATF25665.1"/>
    </source>
</evidence>
<dbReference type="EMBL" id="CP023483">
    <property type="protein sequence ID" value="ATF25665.1"/>
    <property type="molecule type" value="Genomic_DNA"/>
</dbReference>
<evidence type="ECO:0000256" key="7">
    <source>
        <dbReference type="SAM" id="MobiDB-lite"/>
    </source>
</evidence>
<evidence type="ECO:0000256" key="5">
    <source>
        <dbReference type="ARBA" id="ARBA00022729"/>
    </source>
</evidence>
<dbReference type="Pfam" id="PF17802">
    <property type="entry name" value="SpaA"/>
    <property type="match status" value="3"/>
</dbReference>
<dbReference type="SUPFAM" id="SSF53300">
    <property type="entry name" value="vWA-like"/>
    <property type="match status" value="1"/>
</dbReference>
<feature type="chain" id="PRO_5030026271" evidence="9">
    <location>
        <begin position="33"/>
        <end position="1219"/>
    </location>
</feature>
<keyword evidence="8" id="KW-0812">Transmembrane</keyword>
<dbReference type="Pfam" id="PF21426">
    <property type="entry name" value="GBS104-like_Ig"/>
    <property type="match status" value="1"/>
</dbReference>
<gene>
    <name evidence="11" type="ORF">CNY62_04250</name>
</gene>
<keyword evidence="6" id="KW-0572">Peptidoglycan-anchor</keyword>
<dbReference type="PROSITE" id="PS51257">
    <property type="entry name" value="PROKAR_LIPOPROTEIN"/>
    <property type="match status" value="1"/>
</dbReference>